<organism evidence="2 3">
    <name type="scientific">Batillaria attramentaria</name>
    <dbReference type="NCBI Taxonomy" id="370345"/>
    <lineage>
        <taxon>Eukaryota</taxon>
        <taxon>Metazoa</taxon>
        <taxon>Spiralia</taxon>
        <taxon>Lophotrochozoa</taxon>
        <taxon>Mollusca</taxon>
        <taxon>Gastropoda</taxon>
        <taxon>Caenogastropoda</taxon>
        <taxon>Sorbeoconcha</taxon>
        <taxon>Cerithioidea</taxon>
        <taxon>Batillariidae</taxon>
        <taxon>Batillaria</taxon>
    </lineage>
</organism>
<feature type="compositionally biased region" description="Acidic residues" evidence="1">
    <location>
        <begin position="79"/>
        <end position="95"/>
    </location>
</feature>
<dbReference type="AlphaFoldDB" id="A0ABD0M3U4"/>
<comment type="caution">
    <text evidence="2">The sequence shown here is derived from an EMBL/GenBank/DDBJ whole genome shotgun (WGS) entry which is preliminary data.</text>
</comment>
<feature type="region of interest" description="Disordered" evidence="1">
    <location>
        <begin position="77"/>
        <end position="97"/>
    </location>
</feature>
<dbReference type="EMBL" id="JACVVK020000007">
    <property type="protein sequence ID" value="KAK7506372.1"/>
    <property type="molecule type" value="Genomic_DNA"/>
</dbReference>
<evidence type="ECO:0000313" key="2">
    <source>
        <dbReference type="EMBL" id="KAK7506372.1"/>
    </source>
</evidence>
<name>A0ABD0M3U4_9CAEN</name>
<proteinExistence type="predicted"/>
<keyword evidence="3" id="KW-1185">Reference proteome</keyword>
<feature type="region of interest" description="Disordered" evidence="1">
    <location>
        <begin position="24"/>
        <end position="46"/>
    </location>
</feature>
<accession>A0ABD0M3U4</accession>
<evidence type="ECO:0000256" key="1">
    <source>
        <dbReference type="SAM" id="MobiDB-lite"/>
    </source>
</evidence>
<dbReference type="Proteomes" id="UP001519460">
    <property type="component" value="Unassembled WGS sequence"/>
</dbReference>
<feature type="non-terminal residue" evidence="2">
    <location>
        <position position="135"/>
    </location>
</feature>
<reference evidence="2 3" key="1">
    <citation type="journal article" date="2023" name="Sci. Data">
        <title>Genome assembly of the Korean intertidal mud-creeper Batillaria attramentaria.</title>
        <authorList>
            <person name="Patra A.K."/>
            <person name="Ho P.T."/>
            <person name="Jun S."/>
            <person name="Lee S.J."/>
            <person name="Kim Y."/>
            <person name="Won Y.J."/>
        </authorList>
    </citation>
    <scope>NUCLEOTIDE SEQUENCE [LARGE SCALE GENOMIC DNA]</scope>
    <source>
        <strain evidence="2">Wonlab-2016</strain>
    </source>
</reference>
<gene>
    <name evidence="2" type="ORF">BaRGS_00002484</name>
</gene>
<evidence type="ECO:0000313" key="3">
    <source>
        <dbReference type="Proteomes" id="UP001519460"/>
    </source>
</evidence>
<protein>
    <submittedName>
        <fullName evidence="2">Uncharacterized protein</fullName>
    </submittedName>
</protein>
<sequence>MGRFSPVVLSEHLAGKFNFAGGASDGYRCTNSKSPPQHTPDYISEPLPRFQLSSSGSPQIWPKAFLVFLLKQQNKDDIPQDDIPQDDIPQDDIPQDDILANNRKRFYGLDLEGRGRPLVVLARAGRRRDLPVCRD</sequence>